<dbReference type="InterPro" id="IPR006439">
    <property type="entry name" value="HAD-SF_hydro_IA"/>
</dbReference>
<keyword evidence="2" id="KW-1185">Reference proteome</keyword>
<dbReference type="EMBL" id="RKHR01000006">
    <property type="protein sequence ID" value="ROR98881.1"/>
    <property type="molecule type" value="Genomic_DNA"/>
</dbReference>
<reference evidence="1 2" key="1">
    <citation type="submission" date="2018-11" db="EMBL/GenBank/DDBJ databases">
        <title>Genomic Encyclopedia of Type Strains, Phase IV (KMG-IV): sequencing the most valuable type-strain genomes for metagenomic binning, comparative biology and taxonomic classification.</title>
        <authorList>
            <person name="Goeker M."/>
        </authorList>
    </citation>
    <scope>NUCLEOTIDE SEQUENCE [LARGE SCALE GENOMIC DNA]</scope>
    <source>
        <strain evidence="1 2">DSM 100316</strain>
    </source>
</reference>
<dbReference type="OrthoDB" id="9773910at2"/>
<organism evidence="1 2">
    <name type="scientific">Sinobacterium caligoides</name>
    <dbReference type="NCBI Taxonomy" id="933926"/>
    <lineage>
        <taxon>Bacteria</taxon>
        <taxon>Pseudomonadati</taxon>
        <taxon>Pseudomonadota</taxon>
        <taxon>Gammaproteobacteria</taxon>
        <taxon>Cellvibrionales</taxon>
        <taxon>Spongiibacteraceae</taxon>
        <taxon>Sinobacterium</taxon>
    </lineage>
</organism>
<protein>
    <submittedName>
        <fullName evidence="1">Putative hydrolase of the HAD superfamily</fullName>
    </submittedName>
</protein>
<dbReference type="Pfam" id="PF00702">
    <property type="entry name" value="Hydrolase"/>
    <property type="match status" value="1"/>
</dbReference>
<proteinExistence type="predicted"/>
<dbReference type="GO" id="GO:0008967">
    <property type="term" value="F:phosphoglycolate phosphatase activity"/>
    <property type="evidence" value="ECO:0007669"/>
    <property type="project" value="TreeGrafter"/>
</dbReference>
<dbReference type="RefSeq" id="WP_123713676.1">
    <property type="nucleotide sequence ID" value="NZ_RKHR01000006.1"/>
</dbReference>
<dbReference type="NCBIfam" id="NF011564">
    <property type="entry name" value="PRK14988.1"/>
    <property type="match status" value="1"/>
</dbReference>
<dbReference type="PANTHER" id="PTHR43434">
    <property type="entry name" value="PHOSPHOGLYCOLATE PHOSPHATASE"/>
    <property type="match status" value="1"/>
</dbReference>
<dbReference type="InterPro" id="IPR050155">
    <property type="entry name" value="HAD-like_hydrolase_sf"/>
</dbReference>
<dbReference type="GO" id="GO:0005829">
    <property type="term" value="C:cytosol"/>
    <property type="evidence" value="ECO:0007669"/>
    <property type="project" value="TreeGrafter"/>
</dbReference>
<dbReference type="PANTHER" id="PTHR43434:SF3">
    <property type="entry name" value="GMP_IMP NUCLEOTIDASE YRFG"/>
    <property type="match status" value="1"/>
</dbReference>
<accession>A0A3N2DGM0</accession>
<evidence type="ECO:0000313" key="1">
    <source>
        <dbReference type="EMBL" id="ROR98881.1"/>
    </source>
</evidence>
<dbReference type="CDD" id="cd01427">
    <property type="entry name" value="HAD_like"/>
    <property type="match status" value="1"/>
</dbReference>
<dbReference type="SFLD" id="SFLDS00003">
    <property type="entry name" value="Haloacid_Dehalogenase"/>
    <property type="match status" value="1"/>
</dbReference>
<dbReference type="InterPro" id="IPR023214">
    <property type="entry name" value="HAD_sf"/>
</dbReference>
<dbReference type="AlphaFoldDB" id="A0A3N2DGM0"/>
<dbReference type="Proteomes" id="UP000275394">
    <property type="component" value="Unassembled WGS sequence"/>
</dbReference>
<dbReference type="GO" id="GO:0006281">
    <property type="term" value="P:DNA repair"/>
    <property type="evidence" value="ECO:0007669"/>
    <property type="project" value="TreeGrafter"/>
</dbReference>
<keyword evidence="1" id="KW-0378">Hydrolase</keyword>
<dbReference type="Gene3D" id="3.40.50.1000">
    <property type="entry name" value="HAD superfamily/HAD-like"/>
    <property type="match status" value="1"/>
</dbReference>
<dbReference type="NCBIfam" id="TIGR01509">
    <property type="entry name" value="HAD-SF-IA-v3"/>
    <property type="match status" value="1"/>
</dbReference>
<dbReference type="InterPro" id="IPR036412">
    <property type="entry name" value="HAD-like_sf"/>
</dbReference>
<dbReference type="SFLD" id="SFLDG01129">
    <property type="entry name" value="C1.5:_HAD__Beta-PGM__Phosphata"/>
    <property type="match status" value="1"/>
</dbReference>
<gene>
    <name evidence="1" type="ORF">EDC56_3118</name>
</gene>
<sequence>MNWRDIDTVLLDMDGTLLDLHFDNFFWLHHLPRRYSEINDISIELASQRLNDRYEEIRGSLDWYCLDYWREQLQLDIVALKREIFHLIAVRPHVEAFLAALQTQGKQVILVTNAHRDSLELKMEKIDLRPWFNALVVSHDYRQPKESQAFWQQLQAEHSFDAERTLFVDDTEAILASAERFGIGHLLTLSQPDSQAALRQGLRYPQIHHFDEIMPVLPASTAR</sequence>
<evidence type="ECO:0000313" key="2">
    <source>
        <dbReference type="Proteomes" id="UP000275394"/>
    </source>
</evidence>
<name>A0A3N2DGM0_9GAMM</name>
<dbReference type="SUPFAM" id="SSF56784">
    <property type="entry name" value="HAD-like"/>
    <property type="match status" value="1"/>
</dbReference>
<comment type="caution">
    <text evidence="1">The sequence shown here is derived from an EMBL/GenBank/DDBJ whole genome shotgun (WGS) entry which is preliminary data.</text>
</comment>